<dbReference type="Proteomes" id="UP000654075">
    <property type="component" value="Unassembled WGS sequence"/>
</dbReference>
<dbReference type="Proteomes" id="UP000626109">
    <property type="component" value="Unassembled WGS sequence"/>
</dbReference>
<feature type="region of interest" description="Disordered" evidence="1">
    <location>
        <begin position="69"/>
        <end position="109"/>
    </location>
</feature>
<proteinExistence type="predicted"/>
<dbReference type="EMBL" id="CAJNNW010036211">
    <property type="protein sequence ID" value="CAE8732697.1"/>
    <property type="molecule type" value="Genomic_DNA"/>
</dbReference>
<evidence type="ECO:0000313" key="3">
    <source>
        <dbReference type="EMBL" id="CAE8632704.1"/>
    </source>
</evidence>
<evidence type="ECO:0000313" key="4">
    <source>
        <dbReference type="EMBL" id="CAE8695220.1"/>
    </source>
</evidence>
<comment type="caution">
    <text evidence="3">The sequence shown here is derived from an EMBL/GenBank/DDBJ whole genome shotgun (WGS) entry which is preliminary data.</text>
</comment>
<evidence type="ECO:0000313" key="5">
    <source>
        <dbReference type="EMBL" id="CAE8732697.1"/>
    </source>
</evidence>
<protein>
    <submittedName>
        <fullName evidence="3">Uncharacterized protein</fullName>
    </submittedName>
</protein>
<reference evidence="3" key="1">
    <citation type="submission" date="2021-02" db="EMBL/GenBank/DDBJ databases">
        <authorList>
            <person name="Dougan E. K."/>
            <person name="Rhodes N."/>
            <person name="Thang M."/>
            <person name="Chan C."/>
        </authorList>
    </citation>
    <scope>NUCLEOTIDE SEQUENCE</scope>
</reference>
<evidence type="ECO:0000313" key="6">
    <source>
        <dbReference type="Proteomes" id="UP000654075"/>
    </source>
</evidence>
<gene>
    <name evidence="2" type="ORF">PGLA1383_LOCUS39440</name>
    <name evidence="3" type="ORF">PGLA1383_LOCUS48635</name>
    <name evidence="4" type="ORF">PGLA2088_LOCUS29239</name>
    <name evidence="5" type="ORF">PGLA2088_LOCUS46511</name>
</gene>
<keyword evidence="6" id="KW-1185">Reference proteome</keyword>
<name>A0A813H4A1_POLGL</name>
<dbReference type="AlphaFoldDB" id="A0A813H4A1"/>
<accession>A0A813H4A1</accession>
<feature type="compositionally biased region" description="Polar residues" evidence="1">
    <location>
        <begin position="24"/>
        <end position="38"/>
    </location>
</feature>
<evidence type="ECO:0000313" key="2">
    <source>
        <dbReference type="EMBL" id="CAE8621924.1"/>
    </source>
</evidence>
<feature type="compositionally biased region" description="Low complexity" evidence="1">
    <location>
        <begin position="69"/>
        <end position="86"/>
    </location>
</feature>
<evidence type="ECO:0000256" key="1">
    <source>
        <dbReference type="SAM" id="MobiDB-lite"/>
    </source>
</evidence>
<dbReference type="EMBL" id="CAJNNV010030505">
    <property type="protein sequence ID" value="CAE8632704.1"/>
    <property type="molecule type" value="Genomic_DNA"/>
</dbReference>
<organism evidence="3 6">
    <name type="scientific">Polarella glacialis</name>
    <name type="common">Dinoflagellate</name>
    <dbReference type="NCBI Taxonomy" id="89957"/>
    <lineage>
        <taxon>Eukaryota</taxon>
        <taxon>Sar</taxon>
        <taxon>Alveolata</taxon>
        <taxon>Dinophyceae</taxon>
        <taxon>Suessiales</taxon>
        <taxon>Suessiaceae</taxon>
        <taxon>Polarella</taxon>
    </lineage>
</organism>
<feature type="region of interest" description="Disordered" evidence="1">
    <location>
        <begin position="20"/>
        <end position="40"/>
    </location>
</feature>
<sequence length="109" mass="11514">MTWLSPEALMPEIFILLSPPPIKSHTSAQQQPSPSVLTTAPERLTEHAARVLLLLEQGNVAGLYVHGQQASTTCTTTTTSTTSQTTPHRGRGMAVGALNAGESPRVEPG</sequence>
<dbReference type="EMBL" id="CAJNNW010028218">
    <property type="protein sequence ID" value="CAE8695220.1"/>
    <property type="molecule type" value="Genomic_DNA"/>
</dbReference>
<dbReference type="EMBL" id="CAJNNV010027842">
    <property type="protein sequence ID" value="CAE8621924.1"/>
    <property type="molecule type" value="Genomic_DNA"/>
</dbReference>